<keyword evidence="2" id="KW-1185">Reference proteome</keyword>
<gene>
    <name evidence="1" type="ORF">OKJ99_10390</name>
</gene>
<evidence type="ECO:0000313" key="2">
    <source>
        <dbReference type="Proteomes" id="UP001354931"/>
    </source>
</evidence>
<dbReference type="InterPro" id="IPR003615">
    <property type="entry name" value="HNH_nuc"/>
</dbReference>
<evidence type="ECO:0000313" key="1">
    <source>
        <dbReference type="EMBL" id="MEB8337914.1"/>
    </source>
</evidence>
<dbReference type="CDD" id="cd00085">
    <property type="entry name" value="HNHc"/>
    <property type="match status" value="1"/>
</dbReference>
<keyword evidence="1" id="KW-0540">Nuclease</keyword>
<proteinExistence type="predicted"/>
<reference evidence="1 2" key="1">
    <citation type="submission" date="2022-10" db="EMBL/GenBank/DDBJ databases">
        <authorList>
            <person name="Xie J."/>
            <person name="Shen N."/>
        </authorList>
    </citation>
    <scope>NUCLEOTIDE SEQUENCE [LARGE SCALE GENOMIC DNA]</scope>
    <source>
        <strain evidence="1 2">YIM65594</strain>
    </source>
</reference>
<dbReference type="EMBL" id="JAOZYC010000082">
    <property type="protein sequence ID" value="MEB8337914.1"/>
    <property type="molecule type" value="Genomic_DNA"/>
</dbReference>
<dbReference type="Proteomes" id="UP001354931">
    <property type="component" value="Unassembled WGS sequence"/>
</dbReference>
<protein>
    <submittedName>
        <fullName evidence="1">HNH endonuclease</fullName>
    </submittedName>
</protein>
<sequence>MSKYPRSVLVEAARESSSLVDLMRRVGAPMGSKPYNYLRHRLVRYGIDTSHFQEEALPERPKRSYGKEVLAEAASCSTSIREMFVHMGIPPEDGPYQHVKRRLAHFGIDVGHFVPPRAPRCGDLLPEPELTAAVAASRSLADLMRRLGFAEYNGAARARAVRSIDEYGLSTEHFVGQGHHAGVRSPRRRHADEILVLQRRGSRRTRTHLLRRALDEIGVPCACAECGQDELWHGKRLILEIDHVNGDPLDNRRENLRYLCPNCHALTSTWCRGGGRAPASSGVAVH</sequence>
<dbReference type="RefSeq" id="WP_326015580.1">
    <property type="nucleotide sequence ID" value="NZ_JAOZYC010000082.1"/>
</dbReference>
<keyword evidence="1" id="KW-0378">Hydrolase</keyword>
<organism evidence="1 2">
    <name type="scientific">Streptomyces endophyticus</name>
    <dbReference type="NCBI Taxonomy" id="714166"/>
    <lineage>
        <taxon>Bacteria</taxon>
        <taxon>Bacillati</taxon>
        <taxon>Actinomycetota</taxon>
        <taxon>Actinomycetes</taxon>
        <taxon>Kitasatosporales</taxon>
        <taxon>Streptomycetaceae</taxon>
        <taxon>Streptomyces</taxon>
    </lineage>
</organism>
<dbReference type="GO" id="GO:0004519">
    <property type="term" value="F:endonuclease activity"/>
    <property type="evidence" value="ECO:0007669"/>
    <property type="project" value="UniProtKB-KW"/>
</dbReference>
<name>A0ABU6F1N4_9ACTN</name>
<accession>A0ABU6F1N4</accession>
<comment type="caution">
    <text evidence="1">The sequence shown here is derived from an EMBL/GenBank/DDBJ whole genome shotgun (WGS) entry which is preliminary data.</text>
</comment>
<keyword evidence="1" id="KW-0255">Endonuclease</keyword>